<dbReference type="Pfam" id="PF04325">
    <property type="entry name" value="DUF465"/>
    <property type="match status" value="1"/>
</dbReference>
<organism evidence="1 2">
    <name type="scientific">Sphingomonas canadensis</name>
    <dbReference type="NCBI Taxonomy" id="1219257"/>
    <lineage>
        <taxon>Bacteria</taxon>
        <taxon>Pseudomonadati</taxon>
        <taxon>Pseudomonadota</taxon>
        <taxon>Alphaproteobacteria</taxon>
        <taxon>Sphingomonadales</taxon>
        <taxon>Sphingomonadaceae</taxon>
        <taxon>Sphingomonas</taxon>
    </lineage>
</organism>
<proteinExistence type="predicted"/>
<dbReference type="Proteomes" id="UP001596977">
    <property type="component" value="Unassembled WGS sequence"/>
</dbReference>
<evidence type="ECO:0000313" key="2">
    <source>
        <dbReference type="Proteomes" id="UP001596977"/>
    </source>
</evidence>
<dbReference type="Gene3D" id="6.10.280.50">
    <property type="match status" value="1"/>
</dbReference>
<name>A0ABW3H954_9SPHN</name>
<dbReference type="RefSeq" id="WP_264945836.1">
    <property type="nucleotide sequence ID" value="NZ_JAPDRA010000010.1"/>
</dbReference>
<keyword evidence="2" id="KW-1185">Reference proteome</keyword>
<accession>A0ABW3H954</accession>
<comment type="caution">
    <text evidence="1">The sequence shown here is derived from an EMBL/GenBank/DDBJ whole genome shotgun (WGS) entry which is preliminary data.</text>
</comment>
<evidence type="ECO:0000313" key="1">
    <source>
        <dbReference type="EMBL" id="MFD0948026.1"/>
    </source>
</evidence>
<protein>
    <submittedName>
        <fullName evidence="1">YdcH family protein</fullName>
    </submittedName>
</protein>
<reference evidence="2" key="1">
    <citation type="journal article" date="2019" name="Int. J. Syst. Evol. Microbiol.">
        <title>The Global Catalogue of Microorganisms (GCM) 10K type strain sequencing project: providing services to taxonomists for standard genome sequencing and annotation.</title>
        <authorList>
            <consortium name="The Broad Institute Genomics Platform"/>
            <consortium name="The Broad Institute Genome Sequencing Center for Infectious Disease"/>
            <person name="Wu L."/>
            <person name="Ma J."/>
        </authorList>
    </citation>
    <scope>NUCLEOTIDE SEQUENCE [LARGE SCALE GENOMIC DNA]</scope>
    <source>
        <strain evidence="2">CCUG 62982</strain>
    </source>
</reference>
<dbReference type="InterPro" id="IPR007420">
    <property type="entry name" value="DUF465"/>
</dbReference>
<sequence length="50" mass="5731">MQNGHIEALSAKHNSLDRRISAELQRPLPDHMLIAELKKQKLRVKDELTG</sequence>
<dbReference type="InterPro" id="IPR038444">
    <property type="entry name" value="DUF465_sf"/>
</dbReference>
<dbReference type="EMBL" id="JBHTJG010000010">
    <property type="protein sequence ID" value="MFD0948026.1"/>
    <property type="molecule type" value="Genomic_DNA"/>
</dbReference>
<gene>
    <name evidence="1" type="ORF">ACFQ1E_16910</name>
</gene>